<feature type="transmembrane region" description="Helical" evidence="7">
    <location>
        <begin position="653"/>
        <end position="678"/>
    </location>
</feature>
<feature type="transmembrane region" description="Helical" evidence="7">
    <location>
        <begin position="210"/>
        <end position="230"/>
    </location>
</feature>
<evidence type="ECO:0000256" key="6">
    <source>
        <dbReference type="ARBA" id="ARBA00023136"/>
    </source>
</evidence>
<evidence type="ECO:0000256" key="1">
    <source>
        <dbReference type="ARBA" id="ARBA00004651"/>
    </source>
</evidence>
<evidence type="ECO:0000313" key="10">
    <source>
        <dbReference type="Proteomes" id="UP001382727"/>
    </source>
</evidence>
<keyword evidence="6 7" id="KW-0472">Membrane</keyword>
<feature type="transmembrane region" description="Helical" evidence="7">
    <location>
        <begin position="545"/>
        <end position="565"/>
    </location>
</feature>
<feature type="transmembrane region" description="Helical" evidence="7">
    <location>
        <begin position="521"/>
        <end position="538"/>
    </location>
</feature>
<protein>
    <submittedName>
        <fullName evidence="9">MMPL family transporter</fullName>
    </submittedName>
</protein>
<feature type="transmembrane region" description="Helical" evidence="7">
    <location>
        <begin position="282"/>
        <end position="308"/>
    </location>
</feature>
<name>A0ABZ2ME21_9MICO</name>
<keyword evidence="3" id="KW-1003">Cell membrane</keyword>
<dbReference type="RefSeq" id="WP_338748014.1">
    <property type="nucleotide sequence ID" value="NZ_CP144913.1"/>
</dbReference>
<dbReference type="Pfam" id="PF03176">
    <property type="entry name" value="MMPL"/>
    <property type="match status" value="2"/>
</dbReference>
<comment type="similarity">
    <text evidence="2">Belongs to the resistance-nodulation-cell division (RND) (TC 2.A.6) family. MmpL subfamily.</text>
</comment>
<feature type="transmembrane region" description="Helical" evidence="7">
    <location>
        <begin position="577"/>
        <end position="597"/>
    </location>
</feature>
<dbReference type="Proteomes" id="UP001382727">
    <property type="component" value="Chromosome"/>
</dbReference>
<gene>
    <name evidence="9" type="ORF">V1351_10070</name>
</gene>
<dbReference type="EMBL" id="CP144913">
    <property type="protein sequence ID" value="WXB75302.1"/>
    <property type="molecule type" value="Genomic_DNA"/>
</dbReference>
<comment type="subcellular location">
    <subcellularLocation>
        <location evidence="1">Cell membrane</location>
        <topology evidence="1">Multi-pass membrane protein</topology>
    </subcellularLocation>
</comment>
<evidence type="ECO:0000256" key="7">
    <source>
        <dbReference type="SAM" id="Phobius"/>
    </source>
</evidence>
<feature type="transmembrane region" description="Helical" evidence="7">
    <location>
        <begin position="314"/>
        <end position="341"/>
    </location>
</feature>
<evidence type="ECO:0000256" key="5">
    <source>
        <dbReference type="ARBA" id="ARBA00022989"/>
    </source>
</evidence>
<evidence type="ECO:0000256" key="3">
    <source>
        <dbReference type="ARBA" id="ARBA00022475"/>
    </source>
</evidence>
<proteinExistence type="inferred from homology"/>
<keyword evidence="5 7" id="KW-1133">Transmembrane helix</keyword>
<feature type="transmembrane region" description="Helical" evidence="7">
    <location>
        <begin position="618"/>
        <end position="647"/>
    </location>
</feature>
<dbReference type="InterPro" id="IPR050545">
    <property type="entry name" value="Mycobact_MmpL"/>
</dbReference>
<dbReference type="InterPro" id="IPR000731">
    <property type="entry name" value="SSD"/>
</dbReference>
<feature type="domain" description="SSD" evidence="8">
    <location>
        <begin position="244"/>
        <end position="339"/>
    </location>
</feature>
<sequence>MPTTLHPHRPEAPPQQRTAGRARWLTSRRGAPAVILLALVLAGLANAFFGSAEPPARGAGYPASAESAVVAQQLETFPGSDRAPAILVATKDGEQLSASDTSALEDLARQVAPGSQRPSPVTLSDDGEAAVTTVSVATTGDGDETVERIDALRADIAEHTPDGMTVQVTGGPAFAADITSSFDGANFTLLAVTIAVVAVLLLLTYRSPVLWLVPLAVVGLADRVAGWLTAAVGEASGLPFDAGIVSVLVFGAGTNYALLLISRYREELHQHENHRTAMAVAWRATVPAILASNATVVLALGTLLLATVPGTRGLGLASATGLVVALLAVVLVLPAALALLGRRVFWPFIPRPGRALSHEGIWATVARRVVARPGAHLVGGLALLAVLASGLAGASVGLSQADSFRTASQSADGLVTVGEHFPAGMTAPFAVTTDAAHAPETISALESVDGVTSVRPAGENGAGLARISVTGEPSPGTPASLDLAEDLRSAAHGVDGADALVGAGSAELLDARAAADTDLEIIVPLVLLVSLVVLGLLLRAVMGPLVLLALNVSSALAALGLGAWLDEHLLGHPALDVQVPLIAFLFLVALGIDYTIFLMHRARAEAAEHGTREGVSRAVAHTGGVITSAGVVLAAVFAALGVLPLVVLGQLGLIVGIGVLLDTLVVRTIVVPAAAALLGDRFWWPSRPSRVASRT</sequence>
<feature type="transmembrane region" description="Helical" evidence="7">
    <location>
        <begin position="30"/>
        <end position="49"/>
    </location>
</feature>
<feature type="transmembrane region" description="Helical" evidence="7">
    <location>
        <begin position="184"/>
        <end position="203"/>
    </location>
</feature>
<evidence type="ECO:0000256" key="2">
    <source>
        <dbReference type="ARBA" id="ARBA00010157"/>
    </source>
</evidence>
<organism evidence="9 10">
    <name type="scientific">Janibacter alittae</name>
    <dbReference type="NCBI Taxonomy" id="3115209"/>
    <lineage>
        <taxon>Bacteria</taxon>
        <taxon>Bacillati</taxon>
        <taxon>Actinomycetota</taxon>
        <taxon>Actinomycetes</taxon>
        <taxon>Micrococcales</taxon>
        <taxon>Intrasporangiaceae</taxon>
        <taxon>Janibacter</taxon>
    </lineage>
</organism>
<evidence type="ECO:0000259" key="8">
    <source>
        <dbReference type="PROSITE" id="PS50156"/>
    </source>
</evidence>
<dbReference type="PANTHER" id="PTHR33406">
    <property type="entry name" value="MEMBRANE PROTEIN MJ1562-RELATED"/>
    <property type="match status" value="1"/>
</dbReference>
<feature type="transmembrane region" description="Helical" evidence="7">
    <location>
        <begin position="242"/>
        <end position="261"/>
    </location>
</feature>
<keyword evidence="4 7" id="KW-0812">Transmembrane</keyword>
<feature type="domain" description="SSD" evidence="8">
    <location>
        <begin position="552"/>
        <end position="676"/>
    </location>
</feature>
<dbReference type="PROSITE" id="PS50156">
    <property type="entry name" value="SSD"/>
    <property type="match status" value="2"/>
</dbReference>
<keyword evidence="10" id="KW-1185">Reference proteome</keyword>
<evidence type="ECO:0000313" key="9">
    <source>
        <dbReference type="EMBL" id="WXB75302.1"/>
    </source>
</evidence>
<dbReference type="InterPro" id="IPR004869">
    <property type="entry name" value="MMPL_dom"/>
</dbReference>
<evidence type="ECO:0000256" key="4">
    <source>
        <dbReference type="ARBA" id="ARBA00022692"/>
    </source>
</evidence>
<feature type="transmembrane region" description="Helical" evidence="7">
    <location>
        <begin position="377"/>
        <end position="398"/>
    </location>
</feature>
<reference evidence="9 10" key="1">
    <citation type="submission" date="2024-02" db="EMBL/GenBank/DDBJ databases">
        <title>Janibacter sp. nov., isolated from gut of marine sandworm.</title>
        <authorList>
            <person name="Kim B."/>
            <person name="Jun M.O."/>
            <person name="Shin N.-R."/>
        </authorList>
    </citation>
    <scope>NUCLEOTIDE SEQUENCE [LARGE SCALE GENOMIC DNA]</scope>
    <source>
        <strain evidence="9 10">A1S7</strain>
    </source>
</reference>
<dbReference type="PANTHER" id="PTHR33406:SF6">
    <property type="entry name" value="MEMBRANE PROTEIN YDGH-RELATED"/>
    <property type="match status" value="1"/>
</dbReference>
<dbReference type="Gene3D" id="1.20.1640.10">
    <property type="entry name" value="Multidrug efflux transporter AcrB transmembrane domain"/>
    <property type="match status" value="2"/>
</dbReference>
<accession>A0ABZ2ME21</accession>
<dbReference type="SUPFAM" id="SSF82866">
    <property type="entry name" value="Multidrug efflux transporter AcrB transmembrane domain"/>
    <property type="match status" value="2"/>
</dbReference>